<evidence type="ECO:0000256" key="2">
    <source>
        <dbReference type="ARBA" id="ARBA00004193"/>
    </source>
</evidence>
<evidence type="ECO:0000313" key="12">
    <source>
        <dbReference type="EMBL" id="SUM71963.1"/>
    </source>
</evidence>
<evidence type="ECO:0000256" key="4">
    <source>
        <dbReference type="ARBA" id="ARBA00011529"/>
    </source>
</evidence>
<dbReference type="GeneID" id="63936340"/>
<dbReference type="PANTHER" id="PTHR30570">
    <property type="entry name" value="PERIPLASMIC PHOSPHATE BINDING COMPONENT OF PHOSPHATE ABC TRANSPORTER"/>
    <property type="match status" value="1"/>
</dbReference>
<keyword evidence="10" id="KW-0472">Membrane</keyword>
<evidence type="ECO:0000256" key="9">
    <source>
        <dbReference type="ARBA" id="ARBA00023288"/>
    </source>
</evidence>
<protein>
    <recommendedName>
        <fullName evidence="10">Phosphate-binding protein</fullName>
    </recommendedName>
</protein>
<reference evidence="12 13" key="1">
    <citation type="submission" date="2018-06" db="EMBL/GenBank/DDBJ databases">
        <authorList>
            <consortium name="Pathogen Informatics"/>
            <person name="Doyle S."/>
        </authorList>
    </citation>
    <scope>NUCLEOTIDE SEQUENCE [LARGE SCALE GENOMIC DNA]</scope>
    <source>
        <strain evidence="12 13">NCTC11807</strain>
    </source>
</reference>
<dbReference type="GO" id="GO:0006817">
    <property type="term" value="P:phosphate ion transport"/>
    <property type="evidence" value="ECO:0007669"/>
    <property type="project" value="UniProtKB-UniRule"/>
</dbReference>
<dbReference type="SUPFAM" id="SSF53850">
    <property type="entry name" value="Periplasmic binding protein-like II"/>
    <property type="match status" value="1"/>
</dbReference>
<evidence type="ECO:0000256" key="1">
    <source>
        <dbReference type="ARBA" id="ARBA00002841"/>
    </source>
</evidence>
<evidence type="ECO:0000256" key="6">
    <source>
        <dbReference type="ARBA" id="ARBA00022592"/>
    </source>
</evidence>
<dbReference type="GO" id="GO:0005886">
    <property type="term" value="C:plasma membrane"/>
    <property type="evidence" value="ECO:0007669"/>
    <property type="project" value="UniProtKB-SubCell"/>
</dbReference>
<accession>A0A380H6L3</accession>
<dbReference type="Pfam" id="PF12849">
    <property type="entry name" value="PBP_like_2"/>
    <property type="match status" value="1"/>
</dbReference>
<keyword evidence="10" id="KW-1003">Cell membrane</keyword>
<dbReference type="AlphaFoldDB" id="A0A380H6L3"/>
<dbReference type="GO" id="GO:0042301">
    <property type="term" value="F:phosphate ion binding"/>
    <property type="evidence" value="ECO:0007669"/>
    <property type="project" value="UniProtKB-UniRule"/>
</dbReference>
<sequence length="326" mass="36080">MKKWQLVGTTVLGASVLLGACGGNNGGSGSGSDLKGSAKGEGSSTVAQIVEKLNEKWAKDHKDAKISSGQAGTGAGFQKFIAGETDFSDASRPIKDEEKKKLEDKGIKYHEFKIAQDGVTIAVNKDNDFVKELTKSQLKEIYSGKAKTWKDVNSSWPDKKINAVSPNSSHGTYDFFEEEVMDKQDIKAEKNADTNAIVSSVTKNKQGIGYFGYNFYEQNKDKLKEVKIKDDNGKVTEPTKKTIQNASYALSRPLFIYVKDKSLKDNKVMSEFMKFVLKDKGQSAEDAGYVASPKKTYKSELKDLNKYLDKHQKSDDKKSDKKSDDK</sequence>
<keyword evidence="9 10" id="KW-0449">Lipoprotein</keyword>
<dbReference type="InterPro" id="IPR011862">
    <property type="entry name" value="Phos-bd"/>
</dbReference>
<evidence type="ECO:0000256" key="5">
    <source>
        <dbReference type="ARBA" id="ARBA00022448"/>
    </source>
</evidence>
<gene>
    <name evidence="12" type="primary">pstS</name>
    <name evidence="12" type="ORF">NCTC11807_01664</name>
</gene>
<comment type="subcellular location">
    <subcellularLocation>
        <location evidence="2 10">Cell membrane</location>
        <topology evidence="2 10">Lipid-anchor</topology>
    </subcellularLocation>
</comment>
<keyword evidence="7" id="KW-0732">Signal</keyword>
<dbReference type="EMBL" id="UHDZ01000001">
    <property type="protein sequence ID" value="SUM71963.1"/>
    <property type="molecule type" value="Genomic_DNA"/>
</dbReference>
<comment type="subunit">
    <text evidence="4 10">The complex is composed of two ATP-binding proteins (PstB), two transmembrane proteins (PstC and PstA) and a solute-binding protein (PstS).</text>
</comment>
<dbReference type="PROSITE" id="PS51257">
    <property type="entry name" value="PROKAR_LIPOPROTEIN"/>
    <property type="match status" value="1"/>
</dbReference>
<proteinExistence type="inferred from homology"/>
<dbReference type="RefSeq" id="WP_115313390.1">
    <property type="nucleotide sequence ID" value="NZ_CP066042.1"/>
</dbReference>
<evidence type="ECO:0000313" key="13">
    <source>
        <dbReference type="Proteomes" id="UP000255425"/>
    </source>
</evidence>
<organism evidence="12 13">
    <name type="scientific">Staphylococcus saccharolyticus</name>
    <dbReference type="NCBI Taxonomy" id="33028"/>
    <lineage>
        <taxon>Bacteria</taxon>
        <taxon>Bacillati</taxon>
        <taxon>Bacillota</taxon>
        <taxon>Bacilli</taxon>
        <taxon>Bacillales</taxon>
        <taxon>Staphylococcaceae</taxon>
        <taxon>Staphylococcus</taxon>
    </lineage>
</organism>
<feature type="domain" description="PBP" evidence="11">
    <location>
        <begin position="35"/>
        <end position="279"/>
    </location>
</feature>
<comment type="function">
    <text evidence="1">Part of the ABC transporter complex PstSACB involved in phosphate import.</text>
</comment>
<comment type="similarity">
    <text evidence="3 10">Belongs to the PstS family.</text>
</comment>
<comment type="function">
    <text evidence="10">Involved in the system for phosphate transport across the cytoplasmic membrane.</text>
</comment>
<evidence type="ECO:0000256" key="10">
    <source>
        <dbReference type="RuleBase" id="RU367119"/>
    </source>
</evidence>
<evidence type="ECO:0000256" key="8">
    <source>
        <dbReference type="ARBA" id="ARBA00023139"/>
    </source>
</evidence>
<dbReference type="Proteomes" id="UP000255425">
    <property type="component" value="Unassembled WGS sequence"/>
</dbReference>
<keyword evidence="13" id="KW-1185">Reference proteome</keyword>
<dbReference type="Gene3D" id="3.40.190.10">
    <property type="entry name" value="Periplasmic binding protein-like II"/>
    <property type="match status" value="2"/>
</dbReference>
<dbReference type="InterPro" id="IPR024370">
    <property type="entry name" value="PBP_domain"/>
</dbReference>
<evidence type="ECO:0000256" key="7">
    <source>
        <dbReference type="ARBA" id="ARBA00022729"/>
    </source>
</evidence>
<keyword evidence="6 10" id="KW-0592">Phosphate transport</keyword>
<evidence type="ECO:0000256" key="3">
    <source>
        <dbReference type="ARBA" id="ARBA00008725"/>
    </source>
</evidence>
<keyword evidence="8 10" id="KW-0564">Palmitate</keyword>
<dbReference type="InterPro" id="IPR050811">
    <property type="entry name" value="Phosphate_ABC_transporter"/>
</dbReference>
<evidence type="ECO:0000259" key="11">
    <source>
        <dbReference type="Pfam" id="PF12849"/>
    </source>
</evidence>
<keyword evidence="5 10" id="KW-0813">Transport</keyword>
<dbReference type="PANTHER" id="PTHR30570:SF1">
    <property type="entry name" value="PHOSPHATE-BINDING PROTEIN PSTS"/>
    <property type="match status" value="1"/>
</dbReference>
<dbReference type="CDD" id="cd13654">
    <property type="entry name" value="PBP2_phosphate_like_2"/>
    <property type="match status" value="1"/>
</dbReference>
<dbReference type="NCBIfam" id="TIGR02136">
    <property type="entry name" value="ptsS_2"/>
    <property type="match status" value="1"/>
</dbReference>
<name>A0A380H6L3_9STAP</name>